<dbReference type="InterPro" id="IPR029069">
    <property type="entry name" value="HotDog_dom_sf"/>
</dbReference>
<name>A0A222WSK7_9BACL</name>
<sequence>MEATQSHSNPQGTLNGGVTSTLADIAIGVAFGTTLQPEESFTTIELKINFLTRTKVLWPMQQVLA</sequence>
<organism evidence="2 3">
    <name type="scientific">Paenibacillus kribbensis</name>
    <dbReference type="NCBI Taxonomy" id="172713"/>
    <lineage>
        <taxon>Bacteria</taxon>
        <taxon>Bacillati</taxon>
        <taxon>Bacillota</taxon>
        <taxon>Bacilli</taxon>
        <taxon>Bacillales</taxon>
        <taxon>Paenibacillaceae</taxon>
        <taxon>Paenibacillus</taxon>
    </lineage>
</organism>
<reference evidence="2 3" key="1">
    <citation type="submission" date="2017-03" db="EMBL/GenBank/DDBJ databases">
        <title>Complete genome sequence of Paenibacillus Kribbensis producing bioflocculants.</title>
        <authorList>
            <person name="Lee H.-G."/>
            <person name="Oh H.-M."/>
        </authorList>
    </citation>
    <scope>NUCLEOTIDE SEQUENCE [LARGE SCALE GENOMIC DNA]</scope>
    <source>
        <strain evidence="2 3">AM49</strain>
    </source>
</reference>
<dbReference type="InterPro" id="IPR006683">
    <property type="entry name" value="Thioestr_dom"/>
</dbReference>
<protein>
    <recommendedName>
        <fullName evidence="1">Thioesterase domain-containing protein</fullName>
    </recommendedName>
</protein>
<dbReference type="EMBL" id="CP020028">
    <property type="protein sequence ID" value="ASR49517.1"/>
    <property type="molecule type" value="Genomic_DNA"/>
</dbReference>
<gene>
    <name evidence="2" type="ORF">B4V02_23935</name>
</gene>
<dbReference type="CDD" id="cd03443">
    <property type="entry name" value="PaaI_thioesterase"/>
    <property type="match status" value="1"/>
</dbReference>
<feature type="domain" description="Thioesterase" evidence="1">
    <location>
        <begin position="11"/>
        <end position="53"/>
    </location>
</feature>
<evidence type="ECO:0000259" key="1">
    <source>
        <dbReference type="Pfam" id="PF03061"/>
    </source>
</evidence>
<evidence type="ECO:0000313" key="2">
    <source>
        <dbReference type="EMBL" id="ASR49517.1"/>
    </source>
</evidence>
<dbReference type="AlphaFoldDB" id="A0A222WSK7"/>
<dbReference type="Pfam" id="PF03061">
    <property type="entry name" value="4HBT"/>
    <property type="match status" value="1"/>
</dbReference>
<proteinExistence type="predicted"/>
<dbReference type="KEGG" id="pkb:B4V02_23935"/>
<dbReference type="Proteomes" id="UP000214666">
    <property type="component" value="Chromosome"/>
</dbReference>
<evidence type="ECO:0000313" key="3">
    <source>
        <dbReference type="Proteomes" id="UP000214666"/>
    </source>
</evidence>
<dbReference type="RefSeq" id="WP_244188400.1">
    <property type="nucleotide sequence ID" value="NZ_CP020028.1"/>
</dbReference>
<keyword evidence="3" id="KW-1185">Reference proteome</keyword>
<dbReference type="SUPFAM" id="SSF54637">
    <property type="entry name" value="Thioesterase/thiol ester dehydrase-isomerase"/>
    <property type="match status" value="1"/>
</dbReference>
<dbReference type="Gene3D" id="3.10.129.10">
    <property type="entry name" value="Hotdog Thioesterase"/>
    <property type="match status" value="1"/>
</dbReference>
<accession>A0A222WSK7</accession>